<reference evidence="2 3" key="1">
    <citation type="journal article" date="2019" name="Nat. Ecol. Evol.">
        <title>Megaphylogeny resolves global patterns of mushroom evolution.</title>
        <authorList>
            <person name="Varga T."/>
            <person name="Krizsan K."/>
            <person name="Foldi C."/>
            <person name="Dima B."/>
            <person name="Sanchez-Garcia M."/>
            <person name="Sanchez-Ramirez S."/>
            <person name="Szollosi G.J."/>
            <person name="Szarkandi J.G."/>
            <person name="Papp V."/>
            <person name="Albert L."/>
            <person name="Andreopoulos W."/>
            <person name="Angelini C."/>
            <person name="Antonin V."/>
            <person name="Barry K.W."/>
            <person name="Bougher N.L."/>
            <person name="Buchanan P."/>
            <person name="Buyck B."/>
            <person name="Bense V."/>
            <person name="Catcheside P."/>
            <person name="Chovatia M."/>
            <person name="Cooper J."/>
            <person name="Damon W."/>
            <person name="Desjardin D."/>
            <person name="Finy P."/>
            <person name="Geml J."/>
            <person name="Haridas S."/>
            <person name="Hughes K."/>
            <person name="Justo A."/>
            <person name="Karasinski D."/>
            <person name="Kautmanova I."/>
            <person name="Kiss B."/>
            <person name="Kocsube S."/>
            <person name="Kotiranta H."/>
            <person name="LaButti K.M."/>
            <person name="Lechner B.E."/>
            <person name="Liimatainen K."/>
            <person name="Lipzen A."/>
            <person name="Lukacs Z."/>
            <person name="Mihaltcheva S."/>
            <person name="Morgado L.N."/>
            <person name="Niskanen T."/>
            <person name="Noordeloos M.E."/>
            <person name="Ohm R.A."/>
            <person name="Ortiz-Santana B."/>
            <person name="Ovrebo C."/>
            <person name="Racz N."/>
            <person name="Riley R."/>
            <person name="Savchenko A."/>
            <person name="Shiryaev A."/>
            <person name="Soop K."/>
            <person name="Spirin V."/>
            <person name="Szebenyi C."/>
            <person name="Tomsovsky M."/>
            <person name="Tulloss R.E."/>
            <person name="Uehling J."/>
            <person name="Grigoriev I.V."/>
            <person name="Vagvolgyi C."/>
            <person name="Papp T."/>
            <person name="Martin F.M."/>
            <person name="Miettinen O."/>
            <person name="Hibbett D.S."/>
            <person name="Nagy L.G."/>
        </authorList>
    </citation>
    <scope>NUCLEOTIDE SEQUENCE [LARGE SCALE GENOMIC DNA]</scope>
    <source>
        <strain evidence="2 3">CBS 962.96</strain>
    </source>
</reference>
<dbReference type="OrthoDB" id="3049134at2759"/>
<gene>
    <name evidence="2" type="ORF">K435DRAFT_792029</name>
</gene>
<dbReference type="EMBL" id="ML179070">
    <property type="protein sequence ID" value="THV03143.1"/>
    <property type="molecule type" value="Genomic_DNA"/>
</dbReference>
<proteinExistence type="predicted"/>
<dbReference type="AlphaFoldDB" id="A0A4S8MK03"/>
<keyword evidence="3" id="KW-1185">Reference proteome</keyword>
<sequence>MKRKLQYEDQPPLGVSKKTRRHPLWESAFIAEAENLTLIGRGGYLDSQTTESQYFEGLDMPLEREEESQPHFGSNDDDWYEPSESQLVDEEDIQDSDSDQARPRAYHVKVQNLENPSSEGTDTKFPIPRSPATGSSGSSAVTRLSQVNATSINHQDPLSTAQPVKIRSDFNPSTALVPVAQLGNRSLSWDPDSINGHKLDDLLKEKYHGRNVLYDLISEYLGKDRGEQVGFRWLTRSCSETEENASRQIFFHLCRDAGITEESVHGMNPVRKAHIAVASHVLLAVKQLLLHGGQARDIQELKDIFYDLHLLLDIAASRLLNAGTVFDPTDWDIHSIQVLTFGETKIRAIYAIGSVHLDTLQGLSGDNPYHMFDS</sequence>
<evidence type="ECO:0000313" key="3">
    <source>
        <dbReference type="Proteomes" id="UP000297245"/>
    </source>
</evidence>
<organism evidence="2 3">
    <name type="scientific">Dendrothele bispora (strain CBS 962.96)</name>
    <dbReference type="NCBI Taxonomy" id="1314807"/>
    <lineage>
        <taxon>Eukaryota</taxon>
        <taxon>Fungi</taxon>
        <taxon>Dikarya</taxon>
        <taxon>Basidiomycota</taxon>
        <taxon>Agaricomycotina</taxon>
        <taxon>Agaricomycetes</taxon>
        <taxon>Agaricomycetidae</taxon>
        <taxon>Agaricales</taxon>
        <taxon>Agaricales incertae sedis</taxon>
        <taxon>Dendrothele</taxon>
    </lineage>
</organism>
<accession>A0A4S8MK03</accession>
<evidence type="ECO:0000256" key="1">
    <source>
        <dbReference type="SAM" id="MobiDB-lite"/>
    </source>
</evidence>
<feature type="compositionally biased region" description="Acidic residues" evidence="1">
    <location>
        <begin position="75"/>
        <end position="98"/>
    </location>
</feature>
<feature type="region of interest" description="Disordered" evidence="1">
    <location>
        <begin position="64"/>
        <end position="140"/>
    </location>
</feature>
<protein>
    <submittedName>
        <fullName evidence="2">Uncharacterized protein</fullName>
    </submittedName>
</protein>
<dbReference type="Proteomes" id="UP000297245">
    <property type="component" value="Unassembled WGS sequence"/>
</dbReference>
<evidence type="ECO:0000313" key="2">
    <source>
        <dbReference type="EMBL" id="THV03143.1"/>
    </source>
</evidence>
<name>A0A4S8MK03_DENBC</name>